<protein>
    <submittedName>
        <fullName evidence="1">Uncharacterized protein</fullName>
    </submittedName>
</protein>
<gene>
    <name evidence="1" type="ORF">WN55_08378</name>
</gene>
<evidence type="ECO:0000313" key="1">
    <source>
        <dbReference type="EMBL" id="KZC07606.1"/>
    </source>
</evidence>
<evidence type="ECO:0000313" key="2">
    <source>
        <dbReference type="Proteomes" id="UP000076502"/>
    </source>
</evidence>
<accession>A0A154P6N6</accession>
<dbReference type="Proteomes" id="UP000076502">
    <property type="component" value="Unassembled WGS sequence"/>
</dbReference>
<name>A0A154P6N6_DUFNO</name>
<dbReference type="AlphaFoldDB" id="A0A154P6N6"/>
<reference evidence="1 2" key="1">
    <citation type="submission" date="2015-07" db="EMBL/GenBank/DDBJ databases">
        <title>The genome of Dufourea novaeangliae.</title>
        <authorList>
            <person name="Pan H."/>
            <person name="Kapheim K."/>
        </authorList>
    </citation>
    <scope>NUCLEOTIDE SEQUENCE [LARGE SCALE GENOMIC DNA]</scope>
    <source>
        <strain evidence="1">0120121106</strain>
        <tissue evidence="1">Whole body</tissue>
    </source>
</reference>
<sequence>MNVSGFAGVDYPCPLTGTMETAAVSCCHCYRVRGGFCGLGVKTVCEYWIFEIEIFGFVYG</sequence>
<dbReference type="EMBL" id="KQ434827">
    <property type="protein sequence ID" value="KZC07606.1"/>
    <property type="molecule type" value="Genomic_DNA"/>
</dbReference>
<proteinExistence type="predicted"/>
<keyword evidence="2" id="KW-1185">Reference proteome</keyword>
<organism evidence="1 2">
    <name type="scientific">Dufourea novaeangliae</name>
    <name type="common">Sweat bee</name>
    <dbReference type="NCBI Taxonomy" id="178035"/>
    <lineage>
        <taxon>Eukaryota</taxon>
        <taxon>Metazoa</taxon>
        <taxon>Ecdysozoa</taxon>
        <taxon>Arthropoda</taxon>
        <taxon>Hexapoda</taxon>
        <taxon>Insecta</taxon>
        <taxon>Pterygota</taxon>
        <taxon>Neoptera</taxon>
        <taxon>Endopterygota</taxon>
        <taxon>Hymenoptera</taxon>
        <taxon>Apocrita</taxon>
        <taxon>Aculeata</taxon>
        <taxon>Apoidea</taxon>
        <taxon>Anthophila</taxon>
        <taxon>Halictidae</taxon>
        <taxon>Rophitinae</taxon>
        <taxon>Dufourea</taxon>
    </lineage>
</organism>